<feature type="transmembrane region" description="Helical" evidence="1">
    <location>
        <begin position="75"/>
        <end position="92"/>
    </location>
</feature>
<evidence type="ECO:0000313" key="3">
    <source>
        <dbReference type="EMBL" id="OXE49717.1"/>
    </source>
</evidence>
<keyword evidence="1" id="KW-0472">Membrane</keyword>
<sequence>MNFISKLQAPALLAVIALISAFAEPALAAGGTQSVNNLLQTILGLCQSASYGVVTLAIIWAGYRMIWTSASIQHIAGPFLGAIAIAAAPWLADLLVG</sequence>
<dbReference type="InterPro" id="IPR007039">
    <property type="entry name" value="TrbC/VirB2"/>
</dbReference>
<feature type="signal peptide" evidence="2">
    <location>
        <begin position="1"/>
        <end position="28"/>
    </location>
</feature>
<dbReference type="RefSeq" id="WP_066593166.1">
    <property type="nucleotide sequence ID" value="NZ_CAJTBZ010000049.1"/>
</dbReference>
<keyword evidence="4" id="KW-1185">Reference proteome</keyword>
<dbReference type="EMBL" id="NHMP01000003">
    <property type="protein sequence ID" value="OXE49717.1"/>
    <property type="molecule type" value="Genomic_DNA"/>
</dbReference>
<reference evidence="4" key="1">
    <citation type="submission" date="2017-05" db="EMBL/GenBank/DDBJ databases">
        <title>Improved OligoMM genomes.</title>
        <authorList>
            <person name="Garzetti D."/>
        </authorList>
    </citation>
    <scope>NUCLEOTIDE SEQUENCE [LARGE SCALE GENOMIC DNA]</scope>
    <source>
        <strain evidence="4">YL45</strain>
    </source>
</reference>
<dbReference type="GeneID" id="78361622"/>
<name>A0A227KNQ1_9BURK</name>
<evidence type="ECO:0008006" key="5">
    <source>
        <dbReference type="Google" id="ProtNLM"/>
    </source>
</evidence>
<keyword evidence="2" id="KW-0732">Signal</keyword>
<evidence type="ECO:0000313" key="4">
    <source>
        <dbReference type="Proteomes" id="UP000214610"/>
    </source>
</evidence>
<evidence type="ECO:0000256" key="1">
    <source>
        <dbReference type="SAM" id="Phobius"/>
    </source>
</evidence>
<keyword evidence="1" id="KW-1133">Transmembrane helix</keyword>
<proteinExistence type="predicted"/>
<organism evidence="3 4">
    <name type="scientific">Turicimonas muris</name>
    <dbReference type="NCBI Taxonomy" id="1796652"/>
    <lineage>
        <taxon>Bacteria</taxon>
        <taxon>Pseudomonadati</taxon>
        <taxon>Pseudomonadota</taxon>
        <taxon>Betaproteobacteria</taxon>
        <taxon>Burkholderiales</taxon>
        <taxon>Sutterellaceae</taxon>
        <taxon>Turicimonas</taxon>
    </lineage>
</organism>
<dbReference type="AlphaFoldDB" id="A0A227KNQ1"/>
<dbReference type="Pfam" id="PF04956">
    <property type="entry name" value="TrbC"/>
    <property type="match status" value="1"/>
</dbReference>
<protein>
    <recommendedName>
        <fullName evidence="5">Type IV secretion system protein VirB2</fullName>
    </recommendedName>
</protein>
<feature type="transmembrane region" description="Helical" evidence="1">
    <location>
        <begin position="38"/>
        <end position="63"/>
    </location>
</feature>
<evidence type="ECO:0000256" key="2">
    <source>
        <dbReference type="SAM" id="SignalP"/>
    </source>
</evidence>
<dbReference type="Proteomes" id="UP000214610">
    <property type="component" value="Unassembled WGS sequence"/>
</dbReference>
<gene>
    <name evidence="3" type="ORF">ADH67_06215</name>
</gene>
<comment type="caution">
    <text evidence="3">The sequence shown here is derived from an EMBL/GenBank/DDBJ whole genome shotgun (WGS) entry which is preliminary data.</text>
</comment>
<feature type="chain" id="PRO_5011218302" description="Type IV secretion system protein VirB2" evidence="2">
    <location>
        <begin position="29"/>
        <end position="97"/>
    </location>
</feature>
<accession>A0A227KNQ1</accession>
<keyword evidence="1" id="KW-0812">Transmembrane</keyword>